<dbReference type="AlphaFoldDB" id="H8KZD8"/>
<dbReference type="SUPFAM" id="SSF51182">
    <property type="entry name" value="RmlC-like cupins"/>
    <property type="match status" value="1"/>
</dbReference>
<dbReference type="CDD" id="cd10548">
    <property type="entry name" value="cupin_CDO"/>
    <property type="match status" value="1"/>
</dbReference>
<evidence type="ECO:0000256" key="3">
    <source>
        <dbReference type="ARBA" id="ARBA00022964"/>
    </source>
</evidence>
<dbReference type="EMBL" id="CP003350">
    <property type="protein sequence ID" value="AFC86180.1"/>
    <property type="molecule type" value="Genomic_DNA"/>
</dbReference>
<keyword evidence="5 6" id="KW-0408">Iron</keyword>
<dbReference type="InterPro" id="IPR010300">
    <property type="entry name" value="CDO_1"/>
</dbReference>
<sequence length="201" mass="22219">MPDSTPAIDQAWINQIIHAIDQNLRPQDTAFQAQLRLALMDAHQVEGCPRASQLTAASKPGVVRRLTLLENHSRNYDLLLLVWPPGYRGEIHDHAGQMGLEIVLDGQLVFETFAVSPATADTAMTLLLLNEARQRPGDAAHFGGTQHAHRCINPSESQASLSLHIYSRHVSQCRFFFQDSMGNWQSGTCDLVAESPANLSR</sequence>
<dbReference type="RefSeq" id="WP_014403185.1">
    <property type="nucleotide sequence ID" value="NC_017033.1"/>
</dbReference>
<dbReference type="InterPro" id="IPR014710">
    <property type="entry name" value="RmlC-like_jellyroll"/>
</dbReference>
<dbReference type="InterPro" id="IPR011051">
    <property type="entry name" value="RmlC_Cupin_sf"/>
</dbReference>
<dbReference type="Proteomes" id="UP000005234">
    <property type="component" value="Chromosome"/>
</dbReference>
<dbReference type="PANTHER" id="PTHR12918:SF1">
    <property type="entry name" value="CYSTEINE DIOXYGENASE TYPE 1"/>
    <property type="match status" value="1"/>
</dbReference>
<keyword evidence="2 6" id="KW-0479">Metal-binding</keyword>
<dbReference type="KEGG" id="fau:Fraau_1775"/>
<dbReference type="GO" id="GO:0016702">
    <property type="term" value="F:oxidoreductase activity, acting on single donors with incorporation of molecular oxygen, incorporation of two atoms of oxygen"/>
    <property type="evidence" value="ECO:0007669"/>
    <property type="project" value="InterPro"/>
</dbReference>
<evidence type="ECO:0000313" key="8">
    <source>
        <dbReference type="Proteomes" id="UP000005234"/>
    </source>
</evidence>
<reference evidence="7" key="1">
    <citation type="submission" date="2012-02" db="EMBL/GenBank/DDBJ databases">
        <title>The complete genome of Frateuria aurantia DSM 6220.</title>
        <authorList>
            <consortium name="US DOE Joint Genome Institute (JGI-PGF)"/>
            <person name="Lucas S."/>
            <person name="Copeland A."/>
            <person name="Lapidus A."/>
            <person name="Glavina del Rio T."/>
            <person name="Dalin E."/>
            <person name="Tice H."/>
            <person name="Bruce D."/>
            <person name="Goodwin L."/>
            <person name="Pitluck S."/>
            <person name="Peters L."/>
            <person name="Ovchinnikova G."/>
            <person name="Teshima H."/>
            <person name="Kyrpides N."/>
            <person name="Mavromatis K."/>
            <person name="Ivanova N."/>
            <person name="Brettin T."/>
            <person name="Detter J.C."/>
            <person name="Han C."/>
            <person name="Larimer F."/>
            <person name="Land M."/>
            <person name="Hauser L."/>
            <person name="Markowitz V."/>
            <person name="Cheng J.-F."/>
            <person name="Hugenholtz P."/>
            <person name="Woyke T."/>
            <person name="Wu D."/>
            <person name="Brambilla E."/>
            <person name="Klenk H.-P."/>
            <person name="Eisen J.A."/>
        </authorList>
    </citation>
    <scope>NUCLEOTIDE SEQUENCE</scope>
    <source>
        <strain evidence="7">DSM 6220</strain>
    </source>
</reference>
<dbReference type="Pfam" id="PF05995">
    <property type="entry name" value="CDO_I"/>
    <property type="match status" value="1"/>
</dbReference>
<evidence type="ECO:0000256" key="1">
    <source>
        <dbReference type="ARBA" id="ARBA00006622"/>
    </source>
</evidence>
<gene>
    <name evidence="7" type="ordered locus">Fraau_1775</name>
</gene>
<organism evidence="7 8">
    <name type="scientific">Frateuria aurantia (strain ATCC 33424 / DSM 6220 / KCTC 2777 / LMG 1558 / NBRC 3245 / NCIMB 13370)</name>
    <name type="common">Acetobacter aurantius</name>
    <dbReference type="NCBI Taxonomy" id="767434"/>
    <lineage>
        <taxon>Bacteria</taxon>
        <taxon>Pseudomonadati</taxon>
        <taxon>Pseudomonadota</taxon>
        <taxon>Gammaproteobacteria</taxon>
        <taxon>Lysobacterales</taxon>
        <taxon>Rhodanobacteraceae</taxon>
        <taxon>Frateuria</taxon>
    </lineage>
</organism>
<protein>
    <submittedName>
        <fullName evidence="7">Cysteine dioxygenase type I</fullName>
    </submittedName>
</protein>
<name>H8KZD8_FRAAD</name>
<evidence type="ECO:0000256" key="6">
    <source>
        <dbReference type="PIRSR" id="PIRSR610300-51"/>
    </source>
</evidence>
<evidence type="ECO:0000313" key="7">
    <source>
        <dbReference type="EMBL" id="AFC86180.1"/>
    </source>
</evidence>
<feature type="binding site" evidence="6">
    <location>
        <position position="92"/>
    </location>
    <ligand>
        <name>Fe cation</name>
        <dbReference type="ChEBI" id="CHEBI:24875"/>
        <note>catalytic</note>
    </ligand>
</feature>
<comment type="similarity">
    <text evidence="1">Belongs to the cysteine dioxygenase family.</text>
</comment>
<feature type="binding site" evidence="6">
    <location>
        <position position="149"/>
    </location>
    <ligand>
        <name>Fe cation</name>
        <dbReference type="ChEBI" id="CHEBI:24875"/>
        <note>catalytic</note>
    </ligand>
</feature>
<dbReference type="GO" id="GO:0008198">
    <property type="term" value="F:ferrous iron binding"/>
    <property type="evidence" value="ECO:0007669"/>
    <property type="project" value="TreeGrafter"/>
</dbReference>
<evidence type="ECO:0000256" key="4">
    <source>
        <dbReference type="ARBA" id="ARBA00023002"/>
    </source>
</evidence>
<proteinExistence type="inferred from homology"/>
<feature type="binding site" evidence="6">
    <location>
        <position position="94"/>
    </location>
    <ligand>
        <name>Fe cation</name>
        <dbReference type="ChEBI" id="CHEBI:24875"/>
        <note>catalytic</note>
    </ligand>
</feature>
<keyword evidence="3 7" id="KW-0223">Dioxygenase</keyword>
<keyword evidence="4" id="KW-0560">Oxidoreductase</keyword>
<dbReference type="OrthoDB" id="5959209at2"/>
<evidence type="ECO:0000256" key="2">
    <source>
        <dbReference type="ARBA" id="ARBA00022723"/>
    </source>
</evidence>
<accession>H8KZD8</accession>
<evidence type="ECO:0000256" key="5">
    <source>
        <dbReference type="ARBA" id="ARBA00023004"/>
    </source>
</evidence>
<keyword evidence="8" id="KW-1185">Reference proteome</keyword>
<dbReference type="HOGENOM" id="CLU_1358771_0_0_6"/>
<dbReference type="Gene3D" id="2.60.120.10">
    <property type="entry name" value="Jelly Rolls"/>
    <property type="match status" value="1"/>
</dbReference>
<dbReference type="PANTHER" id="PTHR12918">
    <property type="entry name" value="CYSTEINE DIOXYGENASE"/>
    <property type="match status" value="1"/>
</dbReference>
<dbReference type="STRING" id="767434.Fraau_1775"/>